<protein>
    <submittedName>
        <fullName evidence="1">Uncharacterized protein</fullName>
    </submittedName>
</protein>
<reference evidence="1 2" key="1">
    <citation type="journal article" date="2016" name="Nat. Commun.">
        <title>Thousands of microbial genomes shed light on interconnected biogeochemical processes in an aquifer system.</title>
        <authorList>
            <person name="Anantharaman K."/>
            <person name="Brown C.T."/>
            <person name="Hug L.A."/>
            <person name="Sharon I."/>
            <person name="Castelle C.J."/>
            <person name="Probst A.J."/>
            <person name="Thomas B.C."/>
            <person name="Singh A."/>
            <person name="Wilkins M.J."/>
            <person name="Karaoz U."/>
            <person name="Brodie E.L."/>
            <person name="Williams K.H."/>
            <person name="Hubbard S.S."/>
            <person name="Banfield J.F."/>
        </authorList>
    </citation>
    <scope>NUCLEOTIDE SEQUENCE [LARGE SCALE GENOMIC DNA]</scope>
</reference>
<name>A0A1G2MYB4_9BACT</name>
<dbReference type="Proteomes" id="UP000177943">
    <property type="component" value="Unassembled WGS sequence"/>
</dbReference>
<sequence length="120" mass="13724">MNSRTFFQYCRELVVFRWQCRFVGDEIRLVALCDEINETFNLMPPVCAVACDIFSHSFSRPEKIFEAAEALELSKGFSLILFAASSHVFNLKSVETEVRAELVDSLTKDKKFAFLKKSLG</sequence>
<organism evidence="1 2">
    <name type="scientific">Candidatus Taylorbacteria bacterium RIFCSPHIGHO2_02_FULL_45_35</name>
    <dbReference type="NCBI Taxonomy" id="1802311"/>
    <lineage>
        <taxon>Bacteria</taxon>
        <taxon>Candidatus Tayloriibacteriota</taxon>
    </lineage>
</organism>
<dbReference type="AlphaFoldDB" id="A0A1G2MYB4"/>
<dbReference type="EMBL" id="MHRP01000002">
    <property type="protein sequence ID" value="OHA28012.1"/>
    <property type="molecule type" value="Genomic_DNA"/>
</dbReference>
<proteinExistence type="predicted"/>
<evidence type="ECO:0000313" key="2">
    <source>
        <dbReference type="Proteomes" id="UP000177943"/>
    </source>
</evidence>
<evidence type="ECO:0000313" key="1">
    <source>
        <dbReference type="EMBL" id="OHA28012.1"/>
    </source>
</evidence>
<gene>
    <name evidence="1" type="ORF">A3D56_00245</name>
</gene>
<comment type="caution">
    <text evidence="1">The sequence shown here is derived from an EMBL/GenBank/DDBJ whole genome shotgun (WGS) entry which is preliminary data.</text>
</comment>
<accession>A0A1G2MYB4</accession>